<evidence type="ECO:0000256" key="2">
    <source>
        <dbReference type="ARBA" id="ARBA00022614"/>
    </source>
</evidence>
<dbReference type="GO" id="GO:0005737">
    <property type="term" value="C:cytoplasm"/>
    <property type="evidence" value="ECO:0007669"/>
    <property type="project" value="TreeGrafter"/>
</dbReference>
<accession>A0A212CRL9</accession>
<dbReference type="FunFam" id="3.80.10.10:FF:000435">
    <property type="entry name" value="Uncharacterized protein"/>
    <property type="match status" value="1"/>
</dbReference>
<dbReference type="GO" id="GO:0008284">
    <property type="term" value="P:positive regulation of cell population proliferation"/>
    <property type="evidence" value="ECO:0007669"/>
    <property type="project" value="InterPro"/>
</dbReference>
<dbReference type="PANTHER" id="PTHR14224">
    <property type="entry name" value="SIMILAR TO PREFERENTIALLY EXPRESSED ANTIGEN IN MELANOMA-LIKE 3"/>
    <property type="match status" value="1"/>
</dbReference>
<evidence type="ECO:0000256" key="3">
    <source>
        <dbReference type="ARBA" id="ARBA00022737"/>
    </source>
</evidence>
<organism evidence="4 5">
    <name type="scientific">Cervus elaphus hippelaphus</name>
    <name type="common">European red deer</name>
    <dbReference type="NCBI Taxonomy" id="46360"/>
    <lineage>
        <taxon>Eukaryota</taxon>
        <taxon>Metazoa</taxon>
        <taxon>Chordata</taxon>
        <taxon>Craniata</taxon>
        <taxon>Vertebrata</taxon>
        <taxon>Euteleostomi</taxon>
        <taxon>Mammalia</taxon>
        <taxon>Eutheria</taxon>
        <taxon>Laurasiatheria</taxon>
        <taxon>Artiodactyla</taxon>
        <taxon>Ruminantia</taxon>
        <taxon>Pecora</taxon>
        <taxon>Cervidae</taxon>
        <taxon>Cervinae</taxon>
        <taxon>Cervus</taxon>
    </lineage>
</organism>
<dbReference type="SUPFAM" id="SSF52047">
    <property type="entry name" value="RNI-like"/>
    <property type="match status" value="1"/>
</dbReference>
<evidence type="ECO:0000313" key="4">
    <source>
        <dbReference type="EMBL" id="OWK08661.1"/>
    </source>
</evidence>
<protein>
    <recommendedName>
        <fullName evidence="6">PRAME</fullName>
    </recommendedName>
</protein>
<dbReference type="PANTHER" id="PTHR14224:SF12">
    <property type="entry name" value="PRAME NUCLEAR RECEPTOR TRANSCRIPTIONAL REGULATOR"/>
    <property type="match status" value="1"/>
</dbReference>
<reference evidence="4 5" key="1">
    <citation type="journal article" date="2018" name="Mol. Genet. Genomics">
        <title>The red deer Cervus elaphus genome CerEla1.0: sequencing, annotating, genes, and chromosomes.</title>
        <authorList>
            <person name="Bana N.A."/>
            <person name="Nyiri A."/>
            <person name="Nagy J."/>
            <person name="Frank K."/>
            <person name="Nagy T."/>
            <person name="Steger V."/>
            <person name="Schiller M."/>
            <person name="Lakatos P."/>
            <person name="Sugar L."/>
            <person name="Horn P."/>
            <person name="Barta E."/>
            <person name="Orosz L."/>
        </authorList>
    </citation>
    <scope>NUCLEOTIDE SEQUENCE [LARGE SCALE GENOMIC DNA]</scope>
    <source>
        <strain evidence="4">Hungarian</strain>
    </source>
</reference>
<dbReference type="InterPro" id="IPR050694">
    <property type="entry name" value="LRRC14/PRAME"/>
</dbReference>
<evidence type="ECO:0000256" key="1">
    <source>
        <dbReference type="ARBA" id="ARBA00009608"/>
    </source>
</evidence>
<dbReference type="InterPro" id="IPR026271">
    <property type="entry name" value="PRAME"/>
</dbReference>
<dbReference type="InterPro" id="IPR032675">
    <property type="entry name" value="LRR_dom_sf"/>
</dbReference>
<keyword evidence="2" id="KW-0433">Leucine-rich repeat</keyword>
<dbReference type="AlphaFoldDB" id="A0A212CRL9"/>
<proteinExistence type="inferred from homology"/>
<keyword evidence="3" id="KW-0677">Repeat</keyword>
<keyword evidence="5" id="KW-1185">Reference proteome</keyword>
<dbReference type="GO" id="GO:0045596">
    <property type="term" value="P:negative regulation of cell differentiation"/>
    <property type="evidence" value="ECO:0007669"/>
    <property type="project" value="InterPro"/>
</dbReference>
<name>A0A212CRL9_CEREH</name>
<sequence length="497" mass="55911">MGQGRYFLPCQCTDLGIEVSMSVQTPPSLLDLAGMHLLRDDDLAFSALEQLPVELFPPLFTEAFNGRHTNILKAMVQAWPFVRLPLGGLIDLPHVGPLQAVLEALDVLLVQKVCSRRCKLRVLDLRDTGHNFWSMWSRASAHRCTSSGRAPVPEPRSVTKQHVAPLKVFTDLSLKKRTLDNFLTYLLRWVEQRKASIHLCCKKLKISAMPMDNIVKVLSMVQLDCIQEVQVSCTWNLSTLATFAPFLGHMSNLQRLRLFPIQGSAFKKQEHDHVVQITSQFLRLGHLRDLHLESPSFLEGRLDQMLRCLTTTLDNLSITNCQLTESDLTHLSQCPNICQLKSLELNGVTLTDFNPELLQVLLEKVAATLQELYLDQCGIRSSQFEAILPALSRCSQLRSFSLCGNLLSMAVMEKMLRQTAGLSCLSQEWYPAPQESYSPQGVPLDGRLPQLQAELLEILRDLGQPRTVWLTFSPCPHCGDDICTHMEPIIYSCTNPA</sequence>
<dbReference type="Proteomes" id="UP000242450">
    <property type="component" value="Chromosome 14"/>
</dbReference>
<dbReference type="Gene3D" id="3.80.10.10">
    <property type="entry name" value="Ribonuclease Inhibitor"/>
    <property type="match status" value="1"/>
</dbReference>
<dbReference type="PIRSF" id="PIRSF038286">
    <property type="entry name" value="PRAME"/>
    <property type="match status" value="1"/>
</dbReference>
<dbReference type="GO" id="GO:0043066">
    <property type="term" value="P:negative regulation of apoptotic process"/>
    <property type="evidence" value="ECO:0007669"/>
    <property type="project" value="InterPro"/>
</dbReference>
<dbReference type="EMBL" id="MKHE01000014">
    <property type="protein sequence ID" value="OWK08661.1"/>
    <property type="molecule type" value="Genomic_DNA"/>
</dbReference>
<evidence type="ECO:0008006" key="6">
    <source>
        <dbReference type="Google" id="ProtNLM"/>
    </source>
</evidence>
<comment type="caution">
    <text evidence="4">The sequence shown here is derived from an EMBL/GenBank/DDBJ whole genome shotgun (WGS) entry which is preliminary data.</text>
</comment>
<dbReference type="OrthoDB" id="9659574at2759"/>
<dbReference type="GO" id="GO:0045892">
    <property type="term" value="P:negative regulation of DNA-templated transcription"/>
    <property type="evidence" value="ECO:0007669"/>
    <property type="project" value="InterPro"/>
</dbReference>
<comment type="similarity">
    <text evidence="1">Belongs to the PRAME family.</text>
</comment>
<gene>
    <name evidence="4" type="ORF">Celaphus_00011113</name>
</gene>
<evidence type="ECO:0000313" key="5">
    <source>
        <dbReference type="Proteomes" id="UP000242450"/>
    </source>
</evidence>